<dbReference type="GO" id="GO:0046872">
    <property type="term" value="F:metal ion binding"/>
    <property type="evidence" value="ECO:0007669"/>
    <property type="project" value="UniProtKB-KW"/>
</dbReference>
<dbReference type="InterPro" id="IPR014710">
    <property type="entry name" value="RmlC-like_jellyroll"/>
</dbReference>
<dbReference type="CDD" id="cd02221">
    <property type="entry name" value="cupin_TM1287-like"/>
    <property type="match status" value="1"/>
</dbReference>
<gene>
    <name evidence="3" type="ORF">CSTERLE_08255</name>
</gene>
<keyword evidence="1" id="KW-0479">Metal-binding</keyword>
<name>A0A1B1YLC4_THEST</name>
<evidence type="ECO:0000313" key="4">
    <source>
        <dbReference type="Proteomes" id="UP000092931"/>
    </source>
</evidence>
<evidence type="ECO:0000256" key="1">
    <source>
        <dbReference type="ARBA" id="ARBA00022723"/>
    </source>
</evidence>
<dbReference type="Pfam" id="PF07883">
    <property type="entry name" value="Cupin_2"/>
    <property type="match status" value="1"/>
</dbReference>
<dbReference type="Gene3D" id="2.60.120.10">
    <property type="entry name" value="Jelly Rolls"/>
    <property type="match status" value="1"/>
</dbReference>
<feature type="domain" description="Cupin type-2" evidence="2">
    <location>
        <begin position="44"/>
        <end position="112"/>
    </location>
</feature>
<evidence type="ECO:0000313" key="3">
    <source>
        <dbReference type="EMBL" id="ANX01565.1"/>
    </source>
</evidence>
<reference evidence="3 4" key="1">
    <citation type="submission" date="2016-02" db="EMBL/GenBank/DDBJ databases">
        <title>Comparison of Clostridium stercorarium subspecies using comparative genomics and transcriptomics.</title>
        <authorList>
            <person name="Schellenberg J."/>
            <person name="Thallinger G."/>
            <person name="Levin D.B."/>
            <person name="Zhang X."/>
            <person name="Alvare G."/>
            <person name="Fristensky B."/>
            <person name="Sparling R."/>
        </authorList>
    </citation>
    <scope>NUCLEOTIDE SEQUENCE [LARGE SCALE GENOMIC DNA]</scope>
    <source>
        <strain evidence="3 4">DSM 9219</strain>
    </source>
</reference>
<dbReference type="InterPro" id="IPR011051">
    <property type="entry name" value="RmlC_Cupin_sf"/>
</dbReference>
<dbReference type="PANTHER" id="PTHR35848:SF6">
    <property type="entry name" value="CUPIN TYPE-2 DOMAIN-CONTAINING PROTEIN"/>
    <property type="match status" value="1"/>
</dbReference>
<dbReference type="PANTHER" id="PTHR35848">
    <property type="entry name" value="OXALATE-BINDING PROTEIN"/>
    <property type="match status" value="1"/>
</dbReference>
<dbReference type="InterPro" id="IPR013096">
    <property type="entry name" value="Cupin_2"/>
</dbReference>
<proteinExistence type="predicted"/>
<dbReference type="Proteomes" id="UP000092931">
    <property type="component" value="Chromosome"/>
</dbReference>
<sequence>MVKRASEMKTELREQMRGGKGSVELIHILNREEMKGKVRLFARIVLNPGCSIGLHEHVDEEEAYYILKGKGIVTDNGQTTEVQAGDVILTGDGGTHSIENNGDEPLEFIAVVMLYN</sequence>
<evidence type="ECO:0000259" key="2">
    <source>
        <dbReference type="Pfam" id="PF07883"/>
    </source>
</evidence>
<organism evidence="3 4">
    <name type="scientific">Thermoclostridium stercorarium subsp. leptospartum DSM 9219</name>
    <dbReference type="NCBI Taxonomy" id="1346611"/>
    <lineage>
        <taxon>Bacteria</taxon>
        <taxon>Bacillati</taxon>
        <taxon>Bacillota</taxon>
        <taxon>Clostridia</taxon>
        <taxon>Eubacteriales</taxon>
        <taxon>Oscillospiraceae</taxon>
        <taxon>Thermoclostridium</taxon>
    </lineage>
</organism>
<dbReference type="RefSeq" id="WP_015359387.1">
    <property type="nucleotide sequence ID" value="NZ_CP014673.1"/>
</dbReference>
<dbReference type="InterPro" id="IPR051610">
    <property type="entry name" value="GPI/OXD"/>
</dbReference>
<dbReference type="SUPFAM" id="SSF51182">
    <property type="entry name" value="RmlC-like cupins"/>
    <property type="match status" value="1"/>
</dbReference>
<accession>A0A1B1YLC4</accession>
<dbReference type="EMBL" id="CP014673">
    <property type="protein sequence ID" value="ANX01565.1"/>
    <property type="molecule type" value="Genomic_DNA"/>
</dbReference>
<protein>
    <submittedName>
        <fullName evidence="3">Cupin</fullName>
    </submittedName>
</protein>
<dbReference type="AlphaFoldDB" id="A0A1B1YLC4"/>